<keyword evidence="1" id="KW-1133">Transmembrane helix</keyword>
<feature type="transmembrane region" description="Helical" evidence="1">
    <location>
        <begin position="28"/>
        <end position="53"/>
    </location>
</feature>
<sequence>MGLTHIYTDHMSPLTRSENYDSNRHLPALFAVIISTASVIGFILSCITVWYVIRTILRRRHGPKPVFGNTWVVTQSPNLPYRQPQTAQVGQPWTAPAGHPWTAPAEQSHAIAANQPQTALVGQPRTTVATSQM</sequence>
<comment type="caution">
    <text evidence="2">The sequence shown here is derived from an EMBL/GenBank/DDBJ whole genome shotgun (WGS) entry which is preliminary data.</text>
</comment>
<evidence type="ECO:0000256" key="1">
    <source>
        <dbReference type="SAM" id="Phobius"/>
    </source>
</evidence>
<keyword evidence="1" id="KW-0812">Transmembrane</keyword>
<evidence type="ECO:0000313" key="2">
    <source>
        <dbReference type="EMBL" id="KAJ2753646.1"/>
    </source>
</evidence>
<name>A0A9W8H189_9FUNG</name>
<dbReference type="EMBL" id="JANBUH010000173">
    <property type="protein sequence ID" value="KAJ2753646.1"/>
    <property type="molecule type" value="Genomic_DNA"/>
</dbReference>
<gene>
    <name evidence="2" type="ORF">GGI19_002978</name>
</gene>
<dbReference type="OrthoDB" id="5615239at2759"/>
<accession>A0A9W8H189</accession>
<dbReference type="AlphaFoldDB" id="A0A9W8H189"/>
<protein>
    <submittedName>
        <fullName evidence="2">Uncharacterized protein</fullName>
    </submittedName>
</protein>
<proteinExistence type="predicted"/>
<evidence type="ECO:0000313" key="3">
    <source>
        <dbReference type="Proteomes" id="UP001140011"/>
    </source>
</evidence>
<keyword evidence="1" id="KW-0472">Membrane</keyword>
<keyword evidence="3" id="KW-1185">Reference proteome</keyword>
<dbReference type="Proteomes" id="UP001140011">
    <property type="component" value="Unassembled WGS sequence"/>
</dbReference>
<organism evidence="2 3">
    <name type="scientific">Coemansia pectinata</name>
    <dbReference type="NCBI Taxonomy" id="1052879"/>
    <lineage>
        <taxon>Eukaryota</taxon>
        <taxon>Fungi</taxon>
        <taxon>Fungi incertae sedis</taxon>
        <taxon>Zoopagomycota</taxon>
        <taxon>Kickxellomycotina</taxon>
        <taxon>Kickxellomycetes</taxon>
        <taxon>Kickxellales</taxon>
        <taxon>Kickxellaceae</taxon>
        <taxon>Coemansia</taxon>
    </lineage>
</organism>
<reference evidence="2" key="1">
    <citation type="submission" date="2022-07" db="EMBL/GenBank/DDBJ databases">
        <title>Phylogenomic reconstructions and comparative analyses of Kickxellomycotina fungi.</title>
        <authorList>
            <person name="Reynolds N.K."/>
            <person name="Stajich J.E."/>
            <person name="Barry K."/>
            <person name="Grigoriev I.V."/>
            <person name="Crous P."/>
            <person name="Smith M.E."/>
        </authorList>
    </citation>
    <scope>NUCLEOTIDE SEQUENCE</scope>
    <source>
        <strain evidence="2">BCRC 34297</strain>
    </source>
</reference>